<gene>
    <name evidence="2" type="ORF">HD593_012186</name>
</gene>
<keyword evidence="3" id="KW-1185">Reference proteome</keyword>
<proteinExistence type="predicted"/>
<protein>
    <recommendedName>
        <fullName evidence="4">Head-to-tail adaptor</fullName>
    </recommendedName>
</protein>
<reference evidence="2 3" key="1">
    <citation type="submission" date="2020-08" db="EMBL/GenBank/DDBJ databases">
        <title>Sequencing the genomes of 1000 actinobacteria strains.</title>
        <authorList>
            <person name="Klenk H.-P."/>
        </authorList>
    </citation>
    <scope>NUCLEOTIDE SEQUENCE [LARGE SCALE GENOMIC DNA]</scope>
    <source>
        <strain evidence="2 3">DSM 43768</strain>
    </source>
</reference>
<evidence type="ECO:0000256" key="1">
    <source>
        <dbReference type="SAM" id="MobiDB-lite"/>
    </source>
</evidence>
<name>A0A7X0U6R7_9ACTN</name>
<dbReference type="Proteomes" id="UP000565579">
    <property type="component" value="Unassembled WGS sequence"/>
</dbReference>
<sequence>MAYATAADYTAYSGQAAPPDDIDRRLERASERIDEMLFASIYPTDDAGLPTRPEDVEAMKRATCAQVAWTIATGDEFGVAAAFKSVSIGSVRLDRGGSGDAPPPRYSPDASSILQRAGLLPGYILDGSVW</sequence>
<evidence type="ECO:0000313" key="2">
    <source>
        <dbReference type="EMBL" id="MBB6557296.1"/>
    </source>
</evidence>
<accession>A0A7X0U6R7</accession>
<organism evidence="2 3">
    <name type="scientific">Nonomuraea rubra</name>
    <dbReference type="NCBI Taxonomy" id="46180"/>
    <lineage>
        <taxon>Bacteria</taxon>
        <taxon>Bacillati</taxon>
        <taxon>Actinomycetota</taxon>
        <taxon>Actinomycetes</taxon>
        <taxon>Streptosporangiales</taxon>
        <taxon>Streptosporangiaceae</taxon>
        <taxon>Nonomuraea</taxon>
    </lineage>
</organism>
<comment type="caution">
    <text evidence="2">The sequence shown here is derived from an EMBL/GenBank/DDBJ whole genome shotgun (WGS) entry which is preliminary data.</text>
</comment>
<evidence type="ECO:0000313" key="3">
    <source>
        <dbReference type="Proteomes" id="UP000565579"/>
    </source>
</evidence>
<dbReference type="EMBL" id="JACHMI010000002">
    <property type="protein sequence ID" value="MBB6557296.1"/>
    <property type="molecule type" value="Genomic_DNA"/>
</dbReference>
<feature type="region of interest" description="Disordered" evidence="1">
    <location>
        <begin position="1"/>
        <end position="22"/>
    </location>
</feature>
<dbReference type="RefSeq" id="WP_185112879.1">
    <property type="nucleotide sequence ID" value="NZ_BAAAXY010000269.1"/>
</dbReference>
<evidence type="ECO:0008006" key="4">
    <source>
        <dbReference type="Google" id="ProtNLM"/>
    </source>
</evidence>
<dbReference type="AlphaFoldDB" id="A0A7X0U6R7"/>
<feature type="compositionally biased region" description="Low complexity" evidence="1">
    <location>
        <begin position="1"/>
        <end position="12"/>
    </location>
</feature>